<dbReference type="AlphaFoldDB" id="A0A1F4ZRT9"/>
<evidence type="ECO:0000313" key="1">
    <source>
        <dbReference type="EMBL" id="OGD09081.1"/>
    </source>
</evidence>
<protein>
    <submittedName>
        <fullName evidence="1">Uncharacterized protein</fullName>
    </submittedName>
</protein>
<accession>A0A1F4ZRT9</accession>
<evidence type="ECO:0000313" key="2">
    <source>
        <dbReference type="Proteomes" id="UP000176424"/>
    </source>
</evidence>
<proteinExistence type="predicted"/>
<organism evidence="1 2">
    <name type="scientific">Candidatus Amesbacteria bacterium RIFOXYB1_FULL_44_23</name>
    <dbReference type="NCBI Taxonomy" id="1797263"/>
    <lineage>
        <taxon>Bacteria</taxon>
        <taxon>Candidatus Amesiibacteriota</taxon>
    </lineage>
</organism>
<dbReference type="Proteomes" id="UP000176424">
    <property type="component" value="Unassembled WGS sequence"/>
</dbReference>
<reference evidence="1 2" key="1">
    <citation type="journal article" date="2016" name="Nat. Commun.">
        <title>Thousands of microbial genomes shed light on interconnected biogeochemical processes in an aquifer system.</title>
        <authorList>
            <person name="Anantharaman K."/>
            <person name="Brown C.T."/>
            <person name="Hug L.A."/>
            <person name="Sharon I."/>
            <person name="Castelle C.J."/>
            <person name="Probst A.J."/>
            <person name="Thomas B.C."/>
            <person name="Singh A."/>
            <person name="Wilkins M.J."/>
            <person name="Karaoz U."/>
            <person name="Brodie E.L."/>
            <person name="Williams K.H."/>
            <person name="Hubbard S.S."/>
            <person name="Banfield J.F."/>
        </authorList>
    </citation>
    <scope>NUCLEOTIDE SEQUENCE [LARGE SCALE GENOMIC DNA]</scope>
</reference>
<comment type="caution">
    <text evidence="1">The sequence shown here is derived from an EMBL/GenBank/DDBJ whole genome shotgun (WGS) entry which is preliminary data.</text>
</comment>
<dbReference type="EMBL" id="MEXR01000040">
    <property type="protein sequence ID" value="OGD09081.1"/>
    <property type="molecule type" value="Genomic_DNA"/>
</dbReference>
<sequence>MVVDNMTEKLRALEVKLALYMPKYLDAKRNFRGVRHENSLSELRYTQFMVYKGMVEGIQKEIAELKKSAI</sequence>
<name>A0A1F4ZRT9_9BACT</name>
<gene>
    <name evidence="1" type="ORF">A2397_00790</name>
</gene>